<dbReference type="InterPro" id="IPR051055">
    <property type="entry name" value="PIF1_helicase"/>
</dbReference>
<feature type="domain" description="AAA+ ATPase" evidence="3">
    <location>
        <begin position="1065"/>
        <end position="1255"/>
    </location>
</feature>
<feature type="compositionally biased region" description="Basic residues" evidence="2">
    <location>
        <begin position="1"/>
        <end position="15"/>
    </location>
</feature>
<dbReference type="Pfam" id="PF20209">
    <property type="entry name" value="DUF6570"/>
    <property type="match status" value="1"/>
</dbReference>
<comment type="catalytic activity">
    <reaction evidence="1">
        <text>ATP + H2O = ADP + phosphate + H(+)</text>
        <dbReference type="Rhea" id="RHEA:13065"/>
        <dbReference type="ChEBI" id="CHEBI:15377"/>
        <dbReference type="ChEBI" id="CHEBI:15378"/>
        <dbReference type="ChEBI" id="CHEBI:30616"/>
        <dbReference type="ChEBI" id="CHEBI:43474"/>
        <dbReference type="ChEBI" id="CHEBI:456216"/>
        <dbReference type="EC" id="5.6.2.3"/>
    </reaction>
</comment>
<keyword evidence="1" id="KW-0233">DNA recombination</keyword>
<evidence type="ECO:0000259" key="3">
    <source>
        <dbReference type="SMART" id="SM00382"/>
    </source>
</evidence>
<dbReference type="GO" id="GO:0005524">
    <property type="term" value="F:ATP binding"/>
    <property type="evidence" value="ECO:0007669"/>
    <property type="project" value="UniProtKB-KW"/>
</dbReference>
<keyword evidence="1" id="KW-0347">Helicase</keyword>
<name>A0A158P537_TETUR</name>
<comment type="similarity">
    <text evidence="1">Belongs to the helicase family.</text>
</comment>
<feature type="compositionally biased region" description="Basic and acidic residues" evidence="2">
    <location>
        <begin position="25"/>
        <end position="34"/>
    </location>
</feature>
<dbReference type="InterPro" id="IPR010285">
    <property type="entry name" value="DNA_helicase_pif1-like_DEAD"/>
</dbReference>
<dbReference type="SMR" id="A0A158P537"/>
<dbReference type="InterPro" id="IPR046700">
    <property type="entry name" value="DUF6570"/>
</dbReference>
<dbReference type="GO" id="GO:0000723">
    <property type="term" value="P:telomere maintenance"/>
    <property type="evidence" value="ECO:0007669"/>
    <property type="project" value="InterPro"/>
</dbReference>
<keyword evidence="1" id="KW-0547">Nucleotide-binding</keyword>
<dbReference type="PANTHER" id="PTHR47642:SF5">
    <property type="entry name" value="ATP-DEPENDENT DNA HELICASE"/>
    <property type="match status" value="1"/>
</dbReference>
<dbReference type="GO" id="GO:0043139">
    <property type="term" value="F:5'-3' DNA helicase activity"/>
    <property type="evidence" value="ECO:0007669"/>
    <property type="project" value="UniProtKB-EC"/>
</dbReference>
<evidence type="ECO:0000256" key="2">
    <source>
        <dbReference type="SAM" id="MobiDB-lite"/>
    </source>
</evidence>
<dbReference type="Proteomes" id="UP000015104">
    <property type="component" value="Unassembled WGS sequence"/>
</dbReference>
<dbReference type="Pfam" id="PF05970">
    <property type="entry name" value="PIF1"/>
    <property type="match status" value="1"/>
</dbReference>
<proteinExistence type="inferred from homology"/>
<dbReference type="Pfam" id="PF14214">
    <property type="entry name" value="Helitron_like_N"/>
    <property type="match status" value="1"/>
</dbReference>
<dbReference type="InterPro" id="IPR027417">
    <property type="entry name" value="P-loop_NTPase"/>
</dbReference>
<dbReference type="EnsemblMetazoa" id="tetur13g01670.1">
    <property type="protein sequence ID" value="tetur13g01670.1"/>
    <property type="gene ID" value="tetur13g01670"/>
</dbReference>
<evidence type="ECO:0000256" key="1">
    <source>
        <dbReference type="RuleBase" id="RU363044"/>
    </source>
</evidence>
<evidence type="ECO:0000313" key="4">
    <source>
        <dbReference type="EnsemblMetazoa" id="tetur13g01670.1"/>
    </source>
</evidence>
<feature type="compositionally biased region" description="Polar residues" evidence="2">
    <location>
        <begin position="35"/>
        <end position="45"/>
    </location>
</feature>
<dbReference type="InterPro" id="IPR025476">
    <property type="entry name" value="Helitron_helicase-like"/>
</dbReference>
<dbReference type="EC" id="5.6.2.3" evidence="1"/>
<reference evidence="4" key="2">
    <citation type="submission" date="2016-04" db="UniProtKB">
        <authorList>
            <consortium name="EnsemblMetazoa"/>
        </authorList>
    </citation>
    <scope>IDENTIFICATION</scope>
</reference>
<dbReference type="SMART" id="SM00382">
    <property type="entry name" value="AAA"/>
    <property type="match status" value="1"/>
</dbReference>
<protein>
    <recommendedName>
        <fullName evidence="1">ATP-dependent DNA helicase</fullName>
        <ecNumber evidence="1">5.6.2.3</ecNumber>
    </recommendedName>
</protein>
<dbReference type="GO" id="GO:0006281">
    <property type="term" value="P:DNA repair"/>
    <property type="evidence" value="ECO:0007669"/>
    <property type="project" value="UniProtKB-KW"/>
</dbReference>
<dbReference type="Gene3D" id="3.40.50.300">
    <property type="entry name" value="P-loop containing nucleotide triphosphate hydrolases"/>
    <property type="match status" value="2"/>
</dbReference>
<evidence type="ECO:0000313" key="5">
    <source>
        <dbReference type="Proteomes" id="UP000015104"/>
    </source>
</evidence>
<dbReference type="SUPFAM" id="SSF52540">
    <property type="entry name" value="P-loop containing nucleoside triphosphate hydrolases"/>
    <property type="match status" value="2"/>
</dbReference>
<dbReference type="PANTHER" id="PTHR47642">
    <property type="entry name" value="ATP-DEPENDENT DNA HELICASE"/>
    <property type="match status" value="1"/>
</dbReference>
<sequence length="1496" mass="171241">MRVKRQSAKTRRFVNRNRNNPTIPHAEDALEERSNSPNIINPIQYSSSSESEESFRPPRNYHISSSQVAGPSHAGPVIVGNPPAFEHHPYNSDCETQVYSPLLPSHPYNSDSDTQVYSPVTEPVYLNRHIGMSSAIDSYPNSWIDTALKFDRIMSEIRWNSCTTCCQKFPDLFLKRITHEGGSENSCRLCTNKRSEGLFTSGNEMDPGPIPEVLQDLTPIEEMLIAKIHPVVCFYRIRGQQMSYSGHVIHFKQDIVNLYSKLPIDPSFSQAIAIISRTTPSGVANLRVRSGKIRNALLYLKHNHQYYHDIIIDEDVLNSLPIDGDINVPVLECSQEEQPEQEDLDNIIYECNYPSIPQLDQAAAISAALGSDLEWPLMQNMPISEFTTDGYLTQAFPTLFPKGTAALRQPRAKKIDYLLYFQYLMRYHDGRFARHPRFRFVAFDSIMRWQALKQGNLFIQRNAFANVNAEDLRVMLEENPNLLSKVMFNVGKLRASQSFWSQRCGELLDMVQQIGTPTIFFTLSAADYHWPDLFRLLSPDNDSNLLSERERIELMHKNPLITSWFFRRRAETFIDKVLKKIYPVNDLWYRYEWQWRGSPHIHGVLWIDGAPDVSKLDDISEGSRDRIAQWFANFCSAWNFDSQTQAGSNHPSRYTFTNKMSEETDLNDLLNCLQRHTRCGRHCLRKEKRTGVLKCRYGFPKPVCNNNLLVKENGNWQFQPRRNDDKMARYNPFITQLWRGNTDFSPITSKEAVLNYIARYATKCEQASVVHKRTLRDLVANSADSTMAKSLISKLLIASTAERDFSAQECCHLMMSWPLYHSSRQVVNLVIRDDSWVNLLHSDNQNAAIIQRYIDRPTNFSGLSLYNFAGEVRYSSGAYTMRSKRAIVRIFPRLKLGTTVNDSEKYHKLLATAFLPWRGNPETLIENVSGNTPWLSVCENLPTEVPPDMRLDFPLPDDLFEEEIPIDPLREQRDPAQAISRAAPVEHEIRSLGTREIDEEFNWEENSVSEAEKNAIDSWLETEKQNFHTASRSVNRVTSFSADQLKIIQLCRRQIRGLNQNARLRVKRIMVQGKAGSGKSFIIEQIANEFKLGVGQDSVAILAPTGVAAININGKTIHSYLNIGIEKQHKRLQGESLRKFQLKMQNVKVLIFDEMSMIGLRLLEKISIRLQEGSGSVDEPFGGYIVYFFGDMQQLPPVQDYPWYDESEYSLGSMGKLIADSIQRYFLLTTCHRQAGDDQRDFRVLLDEIAMGRISDTSYSLLMSRRASILNPDVVRSFNEAINIFPKKNMVKNHNENHLRQTGNPVARILAMHNAPQGARAKEDQVHGLANELYLSVGCKVMLRSNLWTEVGLVNGALGMVRQIRYKEGDRPPSLPVVVMVEFENYNGPHYSNRCVPIVPLKRQWKDGEISLTRTQFPLIVAHAITTHKSQGLTLDKAVVDIGDKEMMLGLSYVALSRVKTLQGLMLLHSFEKNRIDNISKCKMMPSRSEFLRKFV</sequence>
<feature type="region of interest" description="Disordered" evidence="2">
    <location>
        <begin position="1"/>
        <end position="70"/>
    </location>
</feature>
<dbReference type="GO" id="GO:0006310">
    <property type="term" value="P:DNA recombination"/>
    <property type="evidence" value="ECO:0007669"/>
    <property type="project" value="UniProtKB-KW"/>
</dbReference>
<keyword evidence="1" id="KW-0234">DNA repair</keyword>
<dbReference type="CDD" id="cd18809">
    <property type="entry name" value="SF1_C_RecD"/>
    <property type="match status" value="1"/>
</dbReference>
<dbReference type="InterPro" id="IPR003593">
    <property type="entry name" value="AAA+_ATPase"/>
</dbReference>
<keyword evidence="1" id="KW-0378">Hydrolase</keyword>
<keyword evidence="1" id="KW-0067">ATP-binding</keyword>
<accession>A0A158P537</accession>
<keyword evidence="1" id="KW-0227">DNA damage</keyword>
<dbReference type="STRING" id="32264.A0A158P537"/>
<comment type="cofactor">
    <cofactor evidence="1">
        <name>Mg(2+)</name>
        <dbReference type="ChEBI" id="CHEBI:18420"/>
    </cofactor>
</comment>
<organism evidence="4 5">
    <name type="scientific">Tetranychus urticae</name>
    <name type="common">Two-spotted spider mite</name>
    <dbReference type="NCBI Taxonomy" id="32264"/>
    <lineage>
        <taxon>Eukaryota</taxon>
        <taxon>Metazoa</taxon>
        <taxon>Ecdysozoa</taxon>
        <taxon>Arthropoda</taxon>
        <taxon>Chelicerata</taxon>
        <taxon>Arachnida</taxon>
        <taxon>Acari</taxon>
        <taxon>Acariformes</taxon>
        <taxon>Trombidiformes</taxon>
        <taxon>Prostigmata</taxon>
        <taxon>Eleutherengona</taxon>
        <taxon>Raphignathae</taxon>
        <taxon>Tetranychoidea</taxon>
        <taxon>Tetranychidae</taxon>
        <taxon>Tetranychus</taxon>
    </lineage>
</organism>
<dbReference type="GO" id="GO:0016887">
    <property type="term" value="F:ATP hydrolysis activity"/>
    <property type="evidence" value="ECO:0007669"/>
    <property type="project" value="RHEA"/>
</dbReference>
<keyword evidence="5" id="KW-1185">Reference proteome</keyword>
<reference evidence="5" key="1">
    <citation type="submission" date="2011-08" db="EMBL/GenBank/DDBJ databases">
        <authorList>
            <person name="Rombauts S."/>
        </authorList>
    </citation>
    <scope>NUCLEOTIDE SEQUENCE</scope>
    <source>
        <strain evidence="5">London</strain>
    </source>
</reference>
<dbReference type="EMBL" id="CAEY01000170">
    <property type="status" value="NOT_ANNOTATED_CDS"/>
    <property type="molecule type" value="Genomic_DNA"/>
</dbReference>